<feature type="compositionally biased region" description="Acidic residues" evidence="6">
    <location>
        <begin position="815"/>
        <end position="824"/>
    </location>
</feature>
<dbReference type="GO" id="GO:0008270">
    <property type="term" value="F:zinc ion binding"/>
    <property type="evidence" value="ECO:0007669"/>
    <property type="project" value="UniProtKB-KW"/>
</dbReference>
<evidence type="ECO:0000256" key="1">
    <source>
        <dbReference type="ARBA" id="ARBA00022723"/>
    </source>
</evidence>
<name>A0A0N4UD06_DRAME</name>
<dbReference type="GO" id="GO:0005634">
    <property type="term" value="C:nucleus"/>
    <property type="evidence" value="ECO:0007669"/>
    <property type="project" value="TreeGrafter"/>
</dbReference>
<organism evidence="8 9">
    <name type="scientific">Dracunculus medinensis</name>
    <name type="common">Guinea worm</name>
    <dbReference type="NCBI Taxonomy" id="318479"/>
    <lineage>
        <taxon>Eukaryota</taxon>
        <taxon>Metazoa</taxon>
        <taxon>Ecdysozoa</taxon>
        <taxon>Nematoda</taxon>
        <taxon>Chromadorea</taxon>
        <taxon>Rhabditida</taxon>
        <taxon>Spirurina</taxon>
        <taxon>Dracunculoidea</taxon>
        <taxon>Dracunculidae</taxon>
        <taxon>Dracunculus</taxon>
    </lineage>
</organism>
<dbReference type="GO" id="GO:0045944">
    <property type="term" value="P:positive regulation of transcription by RNA polymerase II"/>
    <property type="evidence" value="ECO:0007669"/>
    <property type="project" value="TreeGrafter"/>
</dbReference>
<dbReference type="InterPro" id="IPR050688">
    <property type="entry name" value="Zinc_finger/UBP_domain"/>
</dbReference>
<dbReference type="SMART" id="SM00355">
    <property type="entry name" value="ZnF_C2H2"/>
    <property type="match status" value="11"/>
</dbReference>
<evidence type="ECO:0000256" key="4">
    <source>
        <dbReference type="ARBA" id="ARBA00022833"/>
    </source>
</evidence>
<keyword evidence="4" id="KW-0862">Zinc</keyword>
<keyword evidence="3 5" id="KW-0863">Zinc-finger</keyword>
<dbReference type="PANTHER" id="PTHR24403">
    <property type="entry name" value="ZINC FINGER PROTEIN"/>
    <property type="match status" value="1"/>
</dbReference>
<evidence type="ECO:0000256" key="3">
    <source>
        <dbReference type="ARBA" id="ARBA00022771"/>
    </source>
</evidence>
<proteinExistence type="predicted"/>
<evidence type="ECO:0000256" key="2">
    <source>
        <dbReference type="ARBA" id="ARBA00022737"/>
    </source>
</evidence>
<evidence type="ECO:0000256" key="5">
    <source>
        <dbReference type="PROSITE-ProRule" id="PRU00042"/>
    </source>
</evidence>
<reference evidence="9" key="1">
    <citation type="submission" date="2017-02" db="UniProtKB">
        <authorList>
            <consortium name="WormBaseParasite"/>
        </authorList>
    </citation>
    <scope>IDENTIFICATION</scope>
</reference>
<protein>
    <submittedName>
        <fullName evidence="9">C2H2-type domain-containing protein</fullName>
    </submittedName>
</protein>
<dbReference type="SUPFAM" id="SSF57667">
    <property type="entry name" value="beta-beta-alpha zinc fingers"/>
    <property type="match status" value="1"/>
</dbReference>
<evidence type="ECO:0000259" key="7">
    <source>
        <dbReference type="PROSITE" id="PS50157"/>
    </source>
</evidence>
<dbReference type="InterPro" id="IPR036236">
    <property type="entry name" value="Znf_C2H2_sf"/>
</dbReference>
<feature type="region of interest" description="Disordered" evidence="6">
    <location>
        <begin position="511"/>
        <end position="536"/>
    </location>
</feature>
<dbReference type="PROSITE" id="PS00028">
    <property type="entry name" value="ZINC_FINGER_C2H2_1"/>
    <property type="match status" value="4"/>
</dbReference>
<keyword evidence="2" id="KW-0677">Repeat</keyword>
<dbReference type="Gene3D" id="3.30.160.60">
    <property type="entry name" value="Classic Zinc Finger"/>
    <property type="match status" value="1"/>
</dbReference>
<feature type="domain" description="C2H2-type" evidence="7">
    <location>
        <begin position="423"/>
        <end position="450"/>
    </location>
</feature>
<dbReference type="InterPro" id="IPR013087">
    <property type="entry name" value="Znf_C2H2_type"/>
</dbReference>
<sequence>LINISIMTDKSDLLRRSKRKKFYLNVAAMLSANSERKRNQHISSIRATTDYQSAAINEQSTTTTAASATTTTTIHRVNSQLKKRRKRRRKSMKIEKETIENLQKFDSKNLKMNNKSLSRLMNNKLSSPIIGSIEIAPTISSIIAKLAKENNDMKCLIKPNAETISTTSSTTTTSTNSSSISPIISSSPNHQINHSSETNPIISQPSLVNDHHSSVNVSVVSSYIESFLHVNKVDKRSKKITKKSISKKTSALKSDSIVKRIGKIKLKRKFAINGKIGMVHLQNGRLDEIKDENIEKSPEEEISNEELAITVKDKIDKDRIEAEFEWVKDEKEICGTEIVTGEKIGENQAEKEREIAIGIEKEEGTETEDGTDREEDFVKKNRISEKLTKKRERKAPLRHGDYIPDEEIDPPQKEHRKEIGEKFYCASCPASYTSRTGLANHRKQHGSDKEFVCKECDFSCKNQKTLRVHELVHVPPIVEITTNAATLVKPLISSPHQTEQSNTIREEALNLNLSESKDNNDNEVKKDATIDNRKEPSEFVKRLRNELNNNDFHQRTIKRIKKKFMKRLRDKYPKYINIRYGRCFSTIGQYYLNYVLHRKEFKRSQSLLNVWQKYTNHNETETEKHKEEITEDVISEPLKPRNGNHRCSHCPYTTDKKSRLARHENKHIVQAEHKITSVGNRRISVLVSIEIIEIVMVSFLLLSCEDFAEMAHGSSFFKCNFRLCPYKCNTYAKSYRHNKKHQKRSRYICEQCTFSVGSAYRLEEHKALHATDPSTSNDKYENMQSACNHQIVAKKDEAQIDENTSQNLPFTESVDGADDGDDDVLGERPKSRLDYHQPTFLLPPPPRPFLFSTKEEYECVHCPFSTDCEKIYEIHKSLHDGQNRHFSCHICTFSCNMPVNLYDHLTLHFMDYGFAFGKLCSADNERQRHPTSSDIKMDPIQSFMRYFITNDNSVNEELQCKICSFRTADRKLFYIHQYKHSSAIQRRLMTKIKREPLTVDGTQRKYKRKADPYSKKYCCSICSFYCDTITIFNLHYEMHGRNGIYTCHLCNYSDNTAVRVRFHEENHHHKESLMHFLKDAVFRPEISRVKNINDLLEGNHLIKESCQEIKCNICSYKTYSVLEFSNHWSNVHEKFDRTATREELQRCQEFHMNIFPANSVIFKSH</sequence>
<feature type="region of interest" description="Disordered" evidence="6">
    <location>
        <begin position="805"/>
        <end position="828"/>
    </location>
</feature>
<evidence type="ECO:0000313" key="9">
    <source>
        <dbReference type="WBParaSite" id="DME_0000517701-mRNA-1"/>
    </source>
</evidence>
<evidence type="ECO:0000256" key="6">
    <source>
        <dbReference type="SAM" id="MobiDB-lite"/>
    </source>
</evidence>
<dbReference type="PANTHER" id="PTHR24403:SF67">
    <property type="entry name" value="FI01116P-RELATED"/>
    <property type="match status" value="1"/>
</dbReference>
<evidence type="ECO:0000313" key="8">
    <source>
        <dbReference type="Proteomes" id="UP000038040"/>
    </source>
</evidence>
<dbReference type="WBParaSite" id="DME_0000517701-mRNA-1">
    <property type="protein sequence ID" value="DME_0000517701-mRNA-1"/>
    <property type="gene ID" value="DME_0000517701"/>
</dbReference>
<feature type="compositionally biased region" description="Basic and acidic residues" evidence="6">
    <location>
        <begin position="515"/>
        <end position="536"/>
    </location>
</feature>
<dbReference type="Proteomes" id="UP000038040">
    <property type="component" value="Unplaced"/>
</dbReference>
<dbReference type="PROSITE" id="PS50157">
    <property type="entry name" value="ZINC_FINGER_C2H2_2"/>
    <property type="match status" value="1"/>
</dbReference>
<dbReference type="AlphaFoldDB" id="A0A0N4UD06"/>
<keyword evidence="1" id="KW-0479">Metal-binding</keyword>
<accession>A0A0N4UD06</accession>